<keyword evidence="2" id="KW-0238">DNA-binding</keyword>
<dbReference type="InterPro" id="IPR013762">
    <property type="entry name" value="Integrase-like_cat_sf"/>
</dbReference>
<dbReference type="Gene3D" id="1.10.443.10">
    <property type="entry name" value="Intergrase catalytic core"/>
    <property type="match status" value="1"/>
</dbReference>
<evidence type="ECO:0000256" key="1">
    <source>
        <dbReference type="ARBA" id="ARBA00008857"/>
    </source>
</evidence>
<dbReference type="SUPFAM" id="SSF56349">
    <property type="entry name" value="DNA breaking-rejoining enzymes"/>
    <property type="match status" value="1"/>
</dbReference>
<dbReference type="InterPro" id="IPR050090">
    <property type="entry name" value="Tyrosine_recombinase_XerCD"/>
</dbReference>
<name>A0ABV9KTI2_9BACT</name>
<feature type="domain" description="Tyr recombinase" evidence="4">
    <location>
        <begin position="220"/>
        <end position="393"/>
    </location>
</feature>
<evidence type="ECO:0000256" key="2">
    <source>
        <dbReference type="ARBA" id="ARBA00023125"/>
    </source>
</evidence>
<keyword evidence="6" id="KW-1185">Reference proteome</keyword>
<comment type="similarity">
    <text evidence="1">Belongs to the 'phage' integrase family.</text>
</comment>
<dbReference type="RefSeq" id="WP_379994495.1">
    <property type="nucleotide sequence ID" value="NZ_JBHSGN010000050.1"/>
</dbReference>
<dbReference type="InterPro" id="IPR010998">
    <property type="entry name" value="Integrase_recombinase_N"/>
</dbReference>
<organism evidence="5 6">
    <name type="scientific">Dysgonomonas termitidis</name>
    <dbReference type="NCBI Taxonomy" id="1516126"/>
    <lineage>
        <taxon>Bacteria</taxon>
        <taxon>Pseudomonadati</taxon>
        <taxon>Bacteroidota</taxon>
        <taxon>Bacteroidia</taxon>
        <taxon>Bacteroidales</taxon>
        <taxon>Dysgonomonadaceae</taxon>
        <taxon>Dysgonomonas</taxon>
    </lineage>
</organism>
<dbReference type="InterPro" id="IPR011010">
    <property type="entry name" value="DNA_brk_join_enz"/>
</dbReference>
<dbReference type="PANTHER" id="PTHR30349">
    <property type="entry name" value="PHAGE INTEGRASE-RELATED"/>
    <property type="match status" value="1"/>
</dbReference>
<keyword evidence="3" id="KW-0233">DNA recombination</keyword>
<dbReference type="CDD" id="cd01185">
    <property type="entry name" value="INTN1_C_like"/>
    <property type="match status" value="1"/>
</dbReference>
<gene>
    <name evidence="5" type="ORF">ACFO6W_06110</name>
</gene>
<dbReference type="InterPro" id="IPR035386">
    <property type="entry name" value="Arm-DNA-bind_5"/>
</dbReference>
<dbReference type="Pfam" id="PF17293">
    <property type="entry name" value="Arm-DNA-bind_5"/>
    <property type="match status" value="1"/>
</dbReference>
<reference evidence="6" key="1">
    <citation type="journal article" date="2019" name="Int. J. Syst. Evol. Microbiol.">
        <title>The Global Catalogue of Microorganisms (GCM) 10K type strain sequencing project: providing services to taxonomists for standard genome sequencing and annotation.</title>
        <authorList>
            <consortium name="The Broad Institute Genomics Platform"/>
            <consortium name="The Broad Institute Genome Sequencing Center for Infectious Disease"/>
            <person name="Wu L."/>
            <person name="Ma J."/>
        </authorList>
    </citation>
    <scope>NUCLEOTIDE SEQUENCE [LARGE SCALE GENOMIC DNA]</scope>
    <source>
        <strain evidence="6">CCUG 66188</strain>
    </source>
</reference>
<protein>
    <submittedName>
        <fullName evidence="5">Tyrosine-type recombinase/integrase</fullName>
    </submittedName>
</protein>
<evidence type="ECO:0000313" key="6">
    <source>
        <dbReference type="Proteomes" id="UP001596023"/>
    </source>
</evidence>
<dbReference type="Pfam" id="PF00589">
    <property type="entry name" value="Phage_integrase"/>
    <property type="match status" value="1"/>
</dbReference>
<dbReference type="PANTHER" id="PTHR30349:SF64">
    <property type="entry name" value="PROPHAGE INTEGRASE INTD-RELATED"/>
    <property type="match status" value="1"/>
</dbReference>
<proteinExistence type="inferred from homology"/>
<evidence type="ECO:0000256" key="3">
    <source>
        <dbReference type="ARBA" id="ARBA00023172"/>
    </source>
</evidence>
<accession>A0ABV9KTI2</accession>
<evidence type="ECO:0000313" key="5">
    <source>
        <dbReference type="EMBL" id="MFC4673258.1"/>
    </source>
</evidence>
<dbReference type="PROSITE" id="PS51898">
    <property type="entry name" value="TYR_RECOMBINASE"/>
    <property type="match status" value="1"/>
</dbReference>
<dbReference type="Proteomes" id="UP001596023">
    <property type="component" value="Unassembled WGS sequence"/>
</dbReference>
<dbReference type="InterPro" id="IPR025269">
    <property type="entry name" value="SAM-like_dom"/>
</dbReference>
<dbReference type="InterPro" id="IPR002104">
    <property type="entry name" value="Integrase_catalytic"/>
</dbReference>
<dbReference type="Pfam" id="PF13102">
    <property type="entry name" value="Phage_int_SAM_5"/>
    <property type="match status" value="1"/>
</dbReference>
<dbReference type="EMBL" id="JBHSGN010000050">
    <property type="protein sequence ID" value="MFC4673258.1"/>
    <property type="molecule type" value="Genomic_DNA"/>
</dbReference>
<evidence type="ECO:0000259" key="4">
    <source>
        <dbReference type="PROSITE" id="PS51898"/>
    </source>
</evidence>
<sequence>MKRSTFRILFYIKRGNPKKNGNVVIMGRITIDGERSQFSTKLEINPTVWDNKSGKVKGNNAKAVSINNALDNFRGKATMHYNKQMDVNGYAHPEKIKNALFGLEEKSKTIMYYFNKFNEQYKSKVGAVVTRTTYLRYELAQKRLGEFMEETRKVKDMPYREITTVFLQDFYLFLRNKYKSGNNNAMKTIQHVRAVFFYIKNTGEHFADPFANFKISFEKIERSYLTKEELEILYNKKFGSERLERVRDVFLFCCYSGLSYSDLYNLTKEEIKTGIDGNLWIMDTRNKTGVPYKVRLLDIPVAILKKYEYLQEDGKLLPVISNQKMNEYLLEIANLCGINKKITCHVARHSFATLCLTEGMSIESVSKLLGHTKIKTTQIYARIIDRKLSDDMDQLAKRLKGPDPDCSTLAV</sequence>
<dbReference type="Gene3D" id="1.10.150.130">
    <property type="match status" value="1"/>
</dbReference>
<comment type="caution">
    <text evidence="5">The sequence shown here is derived from an EMBL/GenBank/DDBJ whole genome shotgun (WGS) entry which is preliminary data.</text>
</comment>